<evidence type="ECO:0000313" key="6">
    <source>
        <dbReference type="Proteomes" id="UP000238415"/>
    </source>
</evidence>
<keyword evidence="6" id="KW-1185">Reference proteome</keyword>
<dbReference type="InterPro" id="IPR011663">
    <property type="entry name" value="UTRA"/>
</dbReference>
<evidence type="ECO:0000259" key="4">
    <source>
        <dbReference type="PROSITE" id="PS50949"/>
    </source>
</evidence>
<dbReference type="OrthoDB" id="457376at2"/>
<protein>
    <submittedName>
        <fullName evidence="5">HTH-type transcriptional repressor YvoA</fullName>
    </submittedName>
</protein>
<dbReference type="Gene3D" id="1.10.10.10">
    <property type="entry name" value="Winged helix-like DNA-binding domain superfamily/Winged helix DNA-binding domain"/>
    <property type="match status" value="1"/>
</dbReference>
<dbReference type="CDD" id="cd07377">
    <property type="entry name" value="WHTH_GntR"/>
    <property type="match status" value="1"/>
</dbReference>
<dbReference type="PROSITE" id="PS50949">
    <property type="entry name" value="HTH_GNTR"/>
    <property type="match status" value="1"/>
</dbReference>
<gene>
    <name evidence="5" type="primary">yvoA_3</name>
    <name evidence="5" type="ORF">MOHU_26700</name>
</gene>
<dbReference type="Gene3D" id="3.40.1410.10">
    <property type="entry name" value="Chorismate lyase-like"/>
    <property type="match status" value="1"/>
</dbReference>
<dbReference type="Pfam" id="PF00392">
    <property type="entry name" value="GntR"/>
    <property type="match status" value="1"/>
</dbReference>
<accession>A0A2T0AJP1</accession>
<feature type="domain" description="HTH gntR-type" evidence="4">
    <location>
        <begin position="9"/>
        <end position="77"/>
    </location>
</feature>
<dbReference type="GO" id="GO:0003700">
    <property type="term" value="F:DNA-binding transcription factor activity"/>
    <property type="evidence" value="ECO:0007669"/>
    <property type="project" value="InterPro"/>
</dbReference>
<dbReference type="PRINTS" id="PR00035">
    <property type="entry name" value="HTHGNTR"/>
</dbReference>
<sequence>MSIDRTKPIPLHYQISADLRRAIKEGEYRVGDLFPTDKQLMEKYGVSSITVRRAVAALVNEGLLERRPGKGTFVKREPVEETLGRLTGFFEEMKARGYEPSARIIFTGPVKDPAKERQRVPELRVFGDETLYIIEKIQQMNGQPITYLRSYWPYEYGSRLAEEDLEHRGLYELVEEKLGLVLDRAEQTITAGKAGKREAEYLKVKVGTPLLIMERTAYDDRGRPIELSINAYRPDRYKYRVVLDRNRPRPGSGVIVE</sequence>
<evidence type="ECO:0000313" key="5">
    <source>
        <dbReference type="EMBL" id="PRR68575.1"/>
    </source>
</evidence>
<dbReference type="SMART" id="SM00866">
    <property type="entry name" value="UTRA"/>
    <property type="match status" value="1"/>
</dbReference>
<keyword evidence="3" id="KW-0804">Transcription</keyword>
<keyword evidence="2" id="KW-0238">DNA-binding</keyword>
<dbReference type="Pfam" id="PF07702">
    <property type="entry name" value="UTRA"/>
    <property type="match status" value="1"/>
</dbReference>
<reference evidence="5 6" key="1">
    <citation type="submission" date="2018-03" db="EMBL/GenBank/DDBJ databases">
        <title>Genome sequence of Moorella humiferrea DSM 23265.</title>
        <authorList>
            <person name="Poehlein A."/>
            <person name="Daniel R."/>
        </authorList>
    </citation>
    <scope>NUCLEOTIDE SEQUENCE [LARGE SCALE GENOMIC DNA]</scope>
    <source>
        <strain evidence="5 6">DSM 23265</strain>
    </source>
</reference>
<dbReference type="AlphaFoldDB" id="A0A2T0AJP1"/>
<organism evidence="5 6">
    <name type="scientific">Neomoorella humiferrea</name>
    <dbReference type="NCBI Taxonomy" id="676965"/>
    <lineage>
        <taxon>Bacteria</taxon>
        <taxon>Bacillati</taxon>
        <taxon>Bacillota</taxon>
        <taxon>Clostridia</taxon>
        <taxon>Neomoorellales</taxon>
        <taxon>Neomoorellaceae</taxon>
        <taxon>Neomoorella</taxon>
    </lineage>
</organism>
<dbReference type="SMART" id="SM00345">
    <property type="entry name" value="HTH_GNTR"/>
    <property type="match status" value="1"/>
</dbReference>
<dbReference type="GO" id="GO:0003677">
    <property type="term" value="F:DNA binding"/>
    <property type="evidence" value="ECO:0007669"/>
    <property type="project" value="UniProtKB-KW"/>
</dbReference>
<dbReference type="GO" id="GO:0045892">
    <property type="term" value="P:negative regulation of DNA-templated transcription"/>
    <property type="evidence" value="ECO:0007669"/>
    <property type="project" value="TreeGrafter"/>
</dbReference>
<dbReference type="InterPro" id="IPR000524">
    <property type="entry name" value="Tscrpt_reg_HTH_GntR"/>
</dbReference>
<comment type="caution">
    <text evidence="5">The sequence shown here is derived from an EMBL/GenBank/DDBJ whole genome shotgun (WGS) entry which is preliminary data.</text>
</comment>
<proteinExistence type="predicted"/>
<dbReference type="InterPro" id="IPR050679">
    <property type="entry name" value="Bact_HTH_transcr_reg"/>
</dbReference>
<evidence type="ECO:0000256" key="2">
    <source>
        <dbReference type="ARBA" id="ARBA00023125"/>
    </source>
</evidence>
<dbReference type="InterPro" id="IPR028978">
    <property type="entry name" value="Chorismate_lyase_/UTRA_dom_sf"/>
</dbReference>
<dbReference type="SUPFAM" id="SSF64288">
    <property type="entry name" value="Chorismate lyase-like"/>
    <property type="match status" value="1"/>
</dbReference>
<dbReference type="PANTHER" id="PTHR44846:SF1">
    <property type="entry name" value="MANNOSYL-D-GLYCERATE TRANSPORT_METABOLISM SYSTEM REPRESSOR MNGR-RELATED"/>
    <property type="match status" value="1"/>
</dbReference>
<evidence type="ECO:0000256" key="1">
    <source>
        <dbReference type="ARBA" id="ARBA00023015"/>
    </source>
</evidence>
<dbReference type="InterPro" id="IPR036388">
    <property type="entry name" value="WH-like_DNA-bd_sf"/>
</dbReference>
<name>A0A2T0AJP1_9FIRM</name>
<dbReference type="InterPro" id="IPR036390">
    <property type="entry name" value="WH_DNA-bd_sf"/>
</dbReference>
<keyword evidence="1" id="KW-0805">Transcription regulation</keyword>
<dbReference type="SUPFAM" id="SSF46785">
    <property type="entry name" value="Winged helix' DNA-binding domain"/>
    <property type="match status" value="1"/>
</dbReference>
<dbReference type="EMBL" id="PVXM01000062">
    <property type="protein sequence ID" value="PRR68575.1"/>
    <property type="molecule type" value="Genomic_DNA"/>
</dbReference>
<dbReference type="RefSeq" id="WP_106006578.1">
    <property type="nucleotide sequence ID" value="NZ_CP136419.1"/>
</dbReference>
<dbReference type="FunFam" id="1.10.10.10:FF:000079">
    <property type="entry name" value="GntR family transcriptional regulator"/>
    <property type="match status" value="1"/>
</dbReference>
<evidence type="ECO:0000256" key="3">
    <source>
        <dbReference type="ARBA" id="ARBA00023163"/>
    </source>
</evidence>
<dbReference type="Proteomes" id="UP000238415">
    <property type="component" value="Unassembled WGS sequence"/>
</dbReference>
<dbReference type="PANTHER" id="PTHR44846">
    <property type="entry name" value="MANNOSYL-D-GLYCERATE TRANSPORT/METABOLISM SYSTEM REPRESSOR MNGR-RELATED"/>
    <property type="match status" value="1"/>
</dbReference>